<gene>
    <name evidence="2" type="ORF">FHR82_000754</name>
</gene>
<keyword evidence="1" id="KW-0812">Transmembrane</keyword>
<evidence type="ECO:0000313" key="3">
    <source>
        <dbReference type="Proteomes" id="UP000520767"/>
    </source>
</evidence>
<protein>
    <submittedName>
        <fullName evidence="2">Uncharacterized protein</fullName>
    </submittedName>
</protein>
<dbReference type="RefSeq" id="WP_184808781.1">
    <property type="nucleotide sequence ID" value="NZ_JACHJQ010000001.1"/>
</dbReference>
<proteinExistence type="predicted"/>
<comment type="caution">
    <text evidence="2">The sequence shown here is derived from an EMBL/GenBank/DDBJ whole genome shotgun (WGS) entry which is preliminary data.</text>
</comment>
<dbReference type="Proteomes" id="UP000520767">
    <property type="component" value="Unassembled WGS sequence"/>
</dbReference>
<evidence type="ECO:0000313" key="2">
    <source>
        <dbReference type="EMBL" id="MBB4904544.1"/>
    </source>
</evidence>
<dbReference type="AlphaFoldDB" id="A0A7W7VBZ2"/>
<feature type="transmembrane region" description="Helical" evidence="1">
    <location>
        <begin position="12"/>
        <end position="31"/>
    </location>
</feature>
<feature type="transmembrane region" description="Helical" evidence="1">
    <location>
        <begin position="130"/>
        <end position="152"/>
    </location>
</feature>
<keyword evidence="3" id="KW-1185">Reference proteome</keyword>
<organism evidence="2 3">
    <name type="scientific">Actinophytocola algeriensis</name>
    <dbReference type="NCBI Taxonomy" id="1768010"/>
    <lineage>
        <taxon>Bacteria</taxon>
        <taxon>Bacillati</taxon>
        <taxon>Actinomycetota</taxon>
        <taxon>Actinomycetes</taxon>
        <taxon>Pseudonocardiales</taxon>
        <taxon>Pseudonocardiaceae</taxon>
    </lineage>
</organism>
<name>A0A7W7VBZ2_9PSEU</name>
<reference evidence="2 3" key="1">
    <citation type="submission" date="2020-08" db="EMBL/GenBank/DDBJ databases">
        <title>Genomic Encyclopedia of Type Strains, Phase III (KMG-III): the genomes of soil and plant-associated and newly described type strains.</title>
        <authorList>
            <person name="Whitman W."/>
        </authorList>
    </citation>
    <scope>NUCLEOTIDE SEQUENCE [LARGE SCALE GENOMIC DNA]</scope>
    <source>
        <strain evidence="2 3">CECT 8960</strain>
    </source>
</reference>
<feature type="transmembrane region" description="Helical" evidence="1">
    <location>
        <begin position="232"/>
        <end position="252"/>
    </location>
</feature>
<evidence type="ECO:0000256" key="1">
    <source>
        <dbReference type="SAM" id="Phobius"/>
    </source>
</evidence>
<feature type="transmembrane region" description="Helical" evidence="1">
    <location>
        <begin position="164"/>
        <end position="184"/>
    </location>
</feature>
<feature type="transmembrane region" description="Helical" evidence="1">
    <location>
        <begin position="51"/>
        <end position="72"/>
    </location>
</feature>
<feature type="transmembrane region" description="Helical" evidence="1">
    <location>
        <begin position="93"/>
        <end position="118"/>
    </location>
</feature>
<keyword evidence="1" id="KW-1133">Transmembrane helix</keyword>
<feature type="transmembrane region" description="Helical" evidence="1">
    <location>
        <begin position="204"/>
        <end position="225"/>
    </location>
</feature>
<accession>A0A7W7VBZ2</accession>
<dbReference type="EMBL" id="JACHJQ010000001">
    <property type="protein sequence ID" value="MBB4904544.1"/>
    <property type="molecule type" value="Genomic_DNA"/>
</dbReference>
<keyword evidence="1" id="KW-0472">Membrane</keyword>
<sequence length="436" mass="46113">MILRTELRRSTAPVLGIGLVVFSLGLVYSLSGPWWKNTAPWHEQWIGLAQWTRYLTLFLWPFVLGIGAWQGMRDGRSRVTELFASAPKPMWRRLLPTVGAVSIALTAGYLVLLAVGGVQVAANASYFPIGWLPVAGVMVPALVGIALLGFGIGRLLPSLITPPVLAVAALAAQIAVIQRGWPLLLTPAFEAPDITVFTTVDPAVTATQALWFTGIGATGFCLAVAARARARVAALLPVALAAAVTVPVLSGVDSPVVADEDARVLVCDTDGPRVCVMRAHEGYLPALVGPAREALALLGKLPSPPTSVTEYPPADDFRSPSPDVVPVLFFAGPVTDPERLKLTLLAGAGTPSCVHTSDWDTVTSQVGARIVATSWFTGELAPYPGSDDVWDAAEDDIRATWQELRSLPAAEQAARMAAYREAALDCRGDLSTLATA</sequence>